<dbReference type="Proteomes" id="UP001331761">
    <property type="component" value="Unassembled WGS sequence"/>
</dbReference>
<keyword evidence="2" id="KW-1185">Reference proteome</keyword>
<evidence type="ECO:0000313" key="1">
    <source>
        <dbReference type="EMBL" id="KAK5981345.1"/>
    </source>
</evidence>
<proteinExistence type="predicted"/>
<dbReference type="AlphaFoldDB" id="A0AAN8FNT0"/>
<gene>
    <name evidence="1" type="ORF">GCK32_011135</name>
</gene>
<organism evidence="1 2">
    <name type="scientific">Trichostrongylus colubriformis</name>
    <name type="common">Black scour worm</name>
    <dbReference type="NCBI Taxonomy" id="6319"/>
    <lineage>
        <taxon>Eukaryota</taxon>
        <taxon>Metazoa</taxon>
        <taxon>Ecdysozoa</taxon>
        <taxon>Nematoda</taxon>
        <taxon>Chromadorea</taxon>
        <taxon>Rhabditida</taxon>
        <taxon>Rhabditina</taxon>
        <taxon>Rhabditomorpha</taxon>
        <taxon>Strongyloidea</taxon>
        <taxon>Trichostrongylidae</taxon>
        <taxon>Trichostrongylus</taxon>
    </lineage>
</organism>
<reference evidence="1 2" key="1">
    <citation type="submission" date="2019-10" db="EMBL/GenBank/DDBJ databases">
        <title>Assembly and Annotation for the nematode Trichostrongylus colubriformis.</title>
        <authorList>
            <person name="Martin J."/>
        </authorList>
    </citation>
    <scope>NUCLEOTIDE SEQUENCE [LARGE SCALE GENOMIC DNA]</scope>
    <source>
        <strain evidence="1">G859</strain>
        <tissue evidence="1">Whole worm</tissue>
    </source>
</reference>
<evidence type="ECO:0000313" key="2">
    <source>
        <dbReference type="Proteomes" id="UP001331761"/>
    </source>
</evidence>
<comment type="caution">
    <text evidence="1">The sequence shown here is derived from an EMBL/GenBank/DDBJ whole genome shotgun (WGS) entry which is preliminary data.</text>
</comment>
<sequence>MFGPSNWKEPWKDAYNLSWVQVEPRNAPKCAYQFISPNFEMTSAPLVKMEVFGYSQSKFFFQRTFFFSGRGN</sequence>
<accession>A0AAN8FNT0</accession>
<dbReference type="EMBL" id="WIXE01006379">
    <property type="protein sequence ID" value="KAK5981345.1"/>
    <property type="molecule type" value="Genomic_DNA"/>
</dbReference>
<name>A0AAN8FNT0_TRICO</name>
<protein>
    <submittedName>
        <fullName evidence="1">Uncharacterized protein</fullName>
    </submittedName>
</protein>